<evidence type="ECO:0000256" key="3">
    <source>
        <dbReference type="ARBA" id="ARBA00022801"/>
    </source>
</evidence>
<evidence type="ECO:0000256" key="1">
    <source>
        <dbReference type="ARBA" id="ARBA00007623"/>
    </source>
</evidence>
<evidence type="ECO:0000313" key="8">
    <source>
        <dbReference type="EMBL" id="TDE11804.1"/>
    </source>
</evidence>
<evidence type="ECO:0000256" key="6">
    <source>
        <dbReference type="SAM" id="MobiDB-lite"/>
    </source>
</evidence>
<evidence type="ECO:0000313" key="9">
    <source>
        <dbReference type="Proteomes" id="UP000294739"/>
    </source>
</evidence>
<accession>A0A4R5DIP7</accession>
<feature type="active site" evidence="5">
    <location>
        <position position="363"/>
    </location>
</feature>
<organism evidence="8 9">
    <name type="scientific">Jiangella asiatica</name>
    <dbReference type="NCBI Taxonomy" id="2530372"/>
    <lineage>
        <taxon>Bacteria</taxon>
        <taxon>Bacillati</taxon>
        <taxon>Actinomycetota</taxon>
        <taxon>Actinomycetes</taxon>
        <taxon>Jiangellales</taxon>
        <taxon>Jiangellaceae</taxon>
        <taxon>Jiangella</taxon>
    </lineage>
</organism>
<keyword evidence="4 5" id="KW-0788">Thiol protease</keyword>
<dbReference type="Proteomes" id="UP000294739">
    <property type="component" value="Unassembled WGS sequence"/>
</dbReference>
<reference evidence="8 9" key="1">
    <citation type="submission" date="2019-03" db="EMBL/GenBank/DDBJ databases">
        <title>Draft genome sequences of novel Actinobacteria.</title>
        <authorList>
            <person name="Sahin N."/>
            <person name="Ay H."/>
            <person name="Saygin H."/>
        </authorList>
    </citation>
    <scope>NUCLEOTIDE SEQUENCE [LARGE SCALE GENOMIC DNA]</scope>
    <source>
        <strain evidence="8 9">5K138</strain>
    </source>
</reference>
<dbReference type="AlphaFoldDB" id="A0A4R5DIP7"/>
<evidence type="ECO:0000259" key="7">
    <source>
        <dbReference type="PROSITE" id="PS50203"/>
    </source>
</evidence>
<dbReference type="InterPro" id="IPR038765">
    <property type="entry name" value="Papain-like_cys_pep_sf"/>
</dbReference>
<comment type="caution">
    <text evidence="8">The sequence shown here is derived from an EMBL/GenBank/DDBJ whole genome shotgun (WGS) entry which is preliminary data.</text>
</comment>
<evidence type="ECO:0000256" key="5">
    <source>
        <dbReference type="PROSITE-ProRule" id="PRU00239"/>
    </source>
</evidence>
<sequence>MPAPGEADRGGHDAARSAESTHDHASADGTAPVAGARPVAAAIADLGALRDEVRRQFRIAAADARPVALLGAPGWLADGLSEAGRRLAADLEAAAVQVGDSIAAEVERLRRVQHPRDPDAAAAPPTVLGGRSGRRPPGPPPPPRQRVPARPQVHPGGPPPGLAREPELTDGAGYARVPLTPPAVVAIDTPRQGRISDCHVIAAMCTLADRAPGLLTRLARAEGDLVVVDVPGRGYRLRSTLPVDGDGGGLAYARSPDGSTLVSYVEKAYAVYGGGYPKLGEGGYPAEALQWLTGQPSYMLAIARADDDLLTGLLGSGAPAVACSWRLDGRASAARVALRYGLAQDGHAYAVTGVVDGLVILHNPWGLRHPRPLPLDVFRTLFCRIDWCELDDN</sequence>
<feature type="region of interest" description="Disordered" evidence="6">
    <location>
        <begin position="1"/>
        <end position="34"/>
    </location>
</feature>
<dbReference type="SMART" id="SM00230">
    <property type="entry name" value="CysPc"/>
    <property type="match status" value="1"/>
</dbReference>
<dbReference type="EMBL" id="SMKZ01000009">
    <property type="protein sequence ID" value="TDE11804.1"/>
    <property type="molecule type" value="Genomic_DNA"/>
</dbReference>
<proteinExistence type="inferred from homology"/>
<evidence type="ECO:0000256" key="2">
    <source>
        <dbReference type="ARBA" id="ARBA00022670"/>
    </source>
</evidence>
<dbReference type="PANTHER" id="PTHR10183:SF379">
    <property type="entry name" value="CALPAIN-5"/>
    <property type="match status" value="1"/>
</dbReference>
<feature type="compositionally biased region" description="Pro residues" evidence="6">
    <location>
        <begin position="136"/>
        <end position="145"/>
    </location>
</feature>
<dbReference type="PANTHER" id="PTHR10183">
    <property type="entry name" value="CALPAIN"/>
    <property type="match status" value="1"/>
</dbReference>
<dbReference type="SUPFAM" id="SSF54001">
    <property type="entry name" value="Cysteine proteinases"/>
    <property type="match status" value="1"/>
</dbReference>
<keyword evidence="2 5" id="KW-0645">Protease</keyword>
<name>A0A4R5DIP7_9ACTN</name>
<feature type="domain" description="Calpain catalytic" evidence="7">
    <location>
        <begin position="192"/>
        <end position="393"/>
    </location>
</feature>
<dbReference type="InterPro" id="IPR001300">
    <property type="entry name" value="Peptidase_C2_calpain_cat"/>
</dbReference>
<keyword evidence="3 5" id="KW-0378">Hydrolase</keyword>
<dbReference type="RefSeq" id="WP_131893381.1">
    <property type="nucleotide sequence ID" value="NZ_SMKZ01000009.1"/>
</dbReference>
<keyword evidence="9" id="KW-1185">Reference proteome</keyword>
<feature type="compositionally biased region" description="Basic and acidic residues" evidence="6">
    <location>
        <begin position="1"/>
        <end position="26"/>
    </location>
</feature>
<evidence type="ECO:0000256" key="4">
    <source>
        <dbReference type="ARBA" id="ARBA00022807"/>
    </source>
</evidence>
<gene>
    <name evidence="8" type="ORF">E1269_08555</name>
</gene>
<feature type="region of interest" description="Disordered" evidence="6">
    <location>
        <begin position="111"/>
        <end position="175"/>
    </location>
</feature>
<dbReference type="InParanoid" id="A0A4R5DIP7"/>
<dbReference type="OrthoDB" id="4617536at2"/>
<dbReference type="GO" id="GO:0006508">
    <property type="term" value="P:proteolysis"/>
    <property type="evidence" value="ECO:0007669"/>
    <property type="project" value="UniProtKB-KW"/>
</dbReference>
<feature type="active site" evidence="5">
    <location>
        <position position="347"/>
    </location>
</feature>
<dbReference type="PROSITE" id="PS50203">
    <property type="entry name" value="CALPAIN_CAT"/>
    <property type="match status" value="1"/>
</dbReference>
<comment type="similarity">
    <text evidence="1">Belongs to the peptidase C2 family.</text>
</comment>
<dbReference type="InterPro" id="IPR022684">
    <property type="entry name" value="Calpain_cysteine_protease"/>
</dbReference>
<dbReference type="GO" id="GO:0004198">
    <property type="term" value="F:calcium-dependent cysteine-type endopeptidase activity"/>
    <property type="evidence" value="ECO:0007669"/>
    <property type="project" value="InterPro"/>
</dbReference>
<protein>
    <recommendedName>
        <fullName evidence="7">Calpain catalytic domain-containing protein</fullName>
    </recommendedName>
</protein>
<dbReference type="Pfam" id="PF00648">
    <property type="entry name" value="Peptidase_C2"/>
    <property type="match status" value="1"/>
</dbReference>
<feature type="active site" evidence="5">
    <location>
        <position position="198"/>
    </location>
</feature>